<keyword evidence="1" id="KW-0472">Membrane</keyword>
<feature type="transmembrane region" description="Helical" evidence="1">
    <location>
        <begin position="12"/>
        <end position="34"/>
    </location>
</feature>
<evidence type="ECO:0000313" key="3">
    <source>
        <dbReference type="Proteomes" id="UP000029452"/>
    </source>
</evidence>
<reference evidence="2 3" key="1">
    <citation type="submission" date="2014-06" db="EMBL/GenBank/DDBJ databases">
        <title>Draft genome sequence of iron oxidizing acidophile Leptospirillum ferriphilum DSM14647.</title>
        <authorList>
            <person name="Cardenas J.P."/>
            <person name="Lazcano M."/>
            <person name="Ossandon F.J."/>
            <person name="Corbett M."/>
            <person name="Holmes D.S."/>
            <person name="Watkin E."/>
        </authorList>
    </citation>
    <scope>NUCLEOTIDE SEQUENCE [LARGE SCALE GENOMIC DNA]</scope>
    <source>
        <strain evidence="2 3">DSM 14647</strain>
    </source>
</reference>
<evidence type="ECO:0000256" key="1">
    <source>
        <dbReference type="SAM" id="Phobius"/>
    </source>
</evidence>
<evidence type="ECO:0000313" key="2">
    <source>
        <dbReference type="EMBL" id="KGA93906.1"/>
    </source>
</evidence>
<keyword evidence="1" id="KW-0812">Transmembrane</keyword>
<protein>
    <submittedName>
        <fullName evidence="2">Uncharacterized protein</fullName>
    </submittedName>
</protein>
<proteinExistence type="predicted"/>
<comment type="caution">
    <text evidence="2">The sequence shown here is derived from an EMBL/GenBank/DDBJ whole genome shotgun (WGS) entry which is preliminary data.</text>
</comment>
<organism evidence="2 3">
    <name type="scientific">Leptospirillum ferriphilum</name>
    <dbReference type="NCBI Taxonomy" id="178606"/>
    <lineage>
        <taxon>Bacteria</taxon>
        <taxon>Pseudomonadati</taxon>
        <taxon>Nitrospirota</taxon>
        <taxon>Nitrospiria</taxon>
        <taxon>Nitrospirales</taxon>
        <taxon>Nitrospiraceae</taxon>
        <taxon>Leptospirillum</taxon>
    </lineage>
</organism>
<name>A0A094YL02_9BACT</name>
<accession>A0A094YL02</accession>
<dbReference type="PATRIC" id="fig|178606.4.peg.1064"/>
<dbReference type="EMBL" id="JPGK01000004">
    <property type="protein sequence ID" value="KGA93906.1"/>
    <property type="molecule type" value="Genomic_DNA"/>
</dbReference>
<keyword evidence="1" id="KW-1133">Transmembrane helix</keyword>
<gene>
    <name evidence="2" type="ORF">LptCag_0532</name>
</gene>
<dbReference type="Proteomes" id="UP000029452">
    <property type="component" value="Unassembled WGS sequence"/>
</dbReference>
<sequence>MGAIIRRTINVVKTIFWGLSLLLIEFLPDFFPLFHYTDQAYSV</sequence>
<dbReference type="AlphaFoldDB" id="A0A094YL02"/>